<feature type="transmembrane region" description="Helical" evidence="2">
    <location>
        <begin position="31"/>
        <end position="51"/>
    </location>
</feature>
<dbReference type="PANTHER" id="PTHR30590:SF3">
    <property type="entry name" value="HYPOTHETICAL MEMBRANE SPANNING PROTEIN"/>
    <property type="match status" value="1"/>
</dbReference>
<dbReference type="PANTHER" id="PTHR30590">
    <property type="entry name" value="INNER MEMBRANE PROTEIN"/>
    <property type="match status" value="1"/>
</dbReference>
<dbReference type="InterPro" id="IPR012429">
    <property type="entry name" value="HGSNAT_cat"/>
</dbReference>
<keyword evidence="5" id="KW-1185">Reference proteome</keyword>
<feature type="transmembrane region" description="Helical" evidence="2">
    <location>
        <begin position="307"/>
        <end position="326"/>
    </location>
</feature>
<evidence type="ECO:0000259" key="3">
    <source>
        <dbReference type="Pfam" id="PF07786"/>
    </source>
</evidence>
<dbReference type="Pfam" id="PF07786">
    <property type="entry name" value="HGSNAT_cat"/>
    <property type="match status" value="1"/>
</dbReference>
<dbReference type="STRING" id="388357.GCA_001580365_03083"/>
<accession>A0A512IDZ3</accession>
<feature type="compositionally biased region" description="Low complexity" evidence="1">
    <location>
        <begin position="16"/>
        <end position="25"/>
    </location>
</feature>
<feature type="transmembrane region" description="Helical" evidence="2">
    <location>
        <begin position="234"/>
        <end position="255"/>
    </location>
</feature>
<dbReference type="Proteomes" id="UP000321103">
    <property type="component" value="Unassembled WGS sequence"/>
</dbReference>
<gene>
    <name evidence="4" type="ORF">KTU01_20450</name>
</gene>
<comment type="caution">
    <text evidence="4">The sequence shown here is derived from an EMBL/GenBank/DDBJ whole genome shotgun (WGS) entry which is preliminary data.</text>
</comment>
<keyword evidence="2" id="KW-0812">Transmembrane</keyword>
<feature type="transmembrane region" description="Helical" evidence="2">
    <location>
        <begin position="63"/>
        <end position="86"/>
    </location>
</feature>
<name>A0A512IDZ3_9MICC</name>
<organism evidence="4 5">
    <name type="scientific">Kocuria turfanensis</name>
    <dbReference type="NCBI Taxonomy" id="388357"/>
    <lineage>
        <taxon>Bacteria</taxon>
        <taxon>Bacillati</taxon>
        <taxon>Actinomycetota</taxon>
        <taxon>Actinomycetes</taxon>
        <taxon>Micrococcales</taxon>
        <taxon>Micrococcaceae</taxon>
        <taxon>Kocuria</taxon>
    </lineage>
</organism>
<dbReference type="AlphaFoldDB" id="A0A512IDZ3"/>
<keyword evidence="2" id="KW-1133">Transmembrane helix</keyword>
<feature type="transmembrane region" description="Helical" evidence="2">
    <location>
        <begin position="155"/>
        <end position="177"/>
    </location>
</feature>
<evidence type="ECO:0000313" key="5">
    <source>
        <dbReference type="Proteomes" id="UP000321103"/>
    </source>
</evidence>
<dbReference type="RefSeq" id="WP_062736481.1">
    <property type="nucleotide sequence ID" value="NZ_BJZS01000057.1"/>
</dbReference>
<feature type="transmembrane region" description="Helical" evidence="2">
    <location>
        <begin position="106"/>
        <end position="124"/>
    </location>
</feature>
<evidence type="ECO:0000313" key="4">
    <source>
        <dbReference type="EMBL" id="GEO95922.1"/>
    </source>
</evidence>
<feature type="transmembrane region" description="Helical" evidence="2">
    <location>
        <begin position="333"/>
        <end position="353"/>
    </location>
</feature>
<feature type="domain" description="Heparan-alpha-glucosaminide N-acetyltransferase catalytic" evidence="3">
    <location>
        <begin position="30"/>
        <end position="234"/>
    </location>
</feature>
<sequence length="413" mass="43667">MLHTHHPAEDTPAGQTPARGTAPARRTARRLVGVDAARGIALLGMMSIHILPSWDPETFGATAQWTVFSGRAAALFALLAGVGLAFTSGGRRVHEGRRRTGDRVGLLVRALLVAVLGLLVNQTSPADPPAYNILVYYGVFFLLAIPFLHLSARALLAWAAGFAVLGPVLIHALGPHLPVFESYNPTVADALTAPGTTLAQLLLTGAYPALTYLVYLLAGLAIGRLSLAERRTQLGLLVGGAVLAAGSALVSWLLLHPLGGMERLLDASPFLGREDVQDILVWGPDPVLPTSTWWWLAVSGPHTNTPLALLSGVGTGALALGLCLLVARRAEALLLPLVAAGSMTLTLYSAHLLALNLEVHYEQPVLWFLVQAAAAVGFAVLWRRSRGQGPLERGVSRASHAARDRVVGDRLNS</sequence>
<dbReference type="EMBL" id="BJZS01000057">
    <property type="protein sequence ID" value="GEO95922.1"/>
    <property type="molecule type" value="Genomic_DNA"/>
</dbReference>
<keyword evidence="2" id="KW-0472">Membrane</keyword>
<feature type="transmembrane region" description="Helical" evidence="2">
    <location>
        <begin position="365"/>
        <end position="382"/>
    </location>
</feature>
<feature type="region of interest" description="Disordered" evidence="1">
    <location>
        <begin position="1"/>
        <end position="26"/>
    </location>
</feature>
<feature type="transmembrane region" description="Helical" evidence="2">
    <location>
        <begin position="197"/>
        <end position="222"/>
    </location>
</feature>
<evidence type="ECO:0000256" key="1">
    <source>
        <dbReference type="SAM" id="MobiDB-lite"/>
    </source>
</evidence>
<reference evidence="4 5" key="1">
    <citation type="submission" date="2019-07" db="EMBL/GenBank/DDBJ databases">
        <title>Whole genome shotgun sequence of Kocuria turfanensis NBRC 107627.</title>
        <authorList>
            <person name="Hosoyama A."/>
            <person name="Uohara A."/>
            <person name="Ohji S."/>
            <person name="Ichikawa N."/>
        </authorList>
    </citation>
    <scope>NUCLEOTIDE SEQUENCE [LARGE SCALE GENOMIC DNA]</scope>
    <source>
        <strain evidence="4 5">NBRC 107627</strain>
    </source>
</reference>
<proteinExistence type="predicted"/>
<protein>
    <submittedName>
        <fullName evidence="4">Membrane protein</fullName>
    </submittedName>
</protein>
<evidence type="ECO:0000256" key="2">
    <source>
        <dbReference type="SAM" id="Phobius"/>
    </source>
</evidence>
<feature type="transmembrane region" description="Helical" evidence="2">
    <location>
        <begin position="130"/>
        <end position="148"/>
    </location>
</feature>
<dbReference type="InterPro" id="IPR052529">
    <property type="entry name" value="Bact_Transport_Assoc"/>
</dbReference>